<dbReference type="GO" id="GO:0016301">
    <property type="term" value="F:kinase activity"/>
    <property type="evidence" value="ECO:0007669"/>
    <property type="project" value="UniProtKB-KW"/>
</dbReference>
<keyword evidence="2" id="KW-0418">Kinase</keyword>
<reference evidence="2" key="1">
    <citation type="submission" date="2021-12" db="EMBL/GenBank/DDBJ databases">
        <title>Convergent genome expansion in fungi linked to evolution of root-endophyte symbiosis.</title>
        <authorList>
            <consortium name="DOE Joint Genome Institute"/>
            <person name="Ke Y.-H."/>
            <person name="Bonito G."/>
            <person name="Liao H.-L."/>
            <person name="Looney B."/>
            <person name="Rojas-Flechas A."/>
            <person name="Nash J."/>
            <person name="Hameed K."/>
            <person name="Schadt C."/>
            <person name="Martin F."/>
            <person name="Crous P.W."/>
            <person name="Miettinen O."/>
            <person name="Magnuson J.K."/>
            <person name="Labbe J."/>
            <person name="Jacobson D."/>
            <person name="Doktycz M.J."/>
            <person name="Veneault-Fourrey C."/>
            <person name="Kuo A."/>
            <person name="Mondo S."/>
            <person name="Calhoun S."/>
            <person name="Riley R."/>
            <person name="Ohm R."/>
            <person name="LaButti K."/>
            <person name="Andreopoulos B."/>
            <person name="Pangilinan J."/>
            <person name="Nolan M."/>
            <person name="Tritt A."/>
            <person name="Clum A."/>
            <person name="Lipzen A."/>
            <person name="Daum C."/>
            <person name="Barry K."/>
            <person name="Grigoriev I.V."/>
            <person name="Vilgalys R."/>
        </authorList>
    </citation>
    <scope>NUCLEOTIDE SEQUENCE</scope>
    <source>
        <strain evidence="2">PMI_201</strain>
    </source>
</reference>
<dbReference type="Gene3D" id="3.90.1200.10">
    <property type="match status" value="1"/>
</dbReference>
<sequence>MRPSNYNIIGPKPTNEEDLEFNNTIINCSITLLGLKTTAHFFSRTSTFIPISKYKIVKKGFTKGPPHWYGCEDQTEAATLRFLARKTSLPVPKVYCSFRHKNHFYIVMERIQGETLSEAWPKLSKVSKYEIYAQLRDMFQELRSLEPHPHRGVESTTAGSLRDFRYPRVSGPQPRFGSFRTIQEFHRQLRNNLPLEKLLGWKENHNWQEIKEVITKHDGPWPPPVFTHANVSPSNILVRGDKVVGIVDWEFSGWYPHYWEYTSAWFGNSTRPEWQDELEEFLDPFPMELEMETIRRKWWGRH</sequence>
<dbReference type="CDD" id="cd05120">
    <property type="entry name" value="APH_ChoK_like"/>
    <property type="match status" value="1"/>
</dbReference>
<evidence type="ECO:0000313" key="2">
    <source>
        <dbReference type="EMBL" id="KAH8696351.1"/>
    </source>
</evidence>
<dbReference type="AlphaFoldDB" id="A0AAD4PZU7"/>
<feature type="domain" description="Aminoglycoside phosphotransferase" evidence="1">
    <location>
        <begin position="75"/>
        <end position="278"/>
    </location>
</feature>
<organism evidence="2 3">
    <name type="scientific">Talaromyces proteolyticus</name>
    <dbReference type="NCBI Taxonomy" id="1131652"/>
    <lineage>
        <taxon>Eukaryota</taxon>
        <taxon>Fungi</taxon>
        <taxon>Dikarya</taxon>
        <taxon>Ascomycota</taxon>
        <taxon>Pezizomycotina</taxon>
        <taxon>Eurotiomycetes</taxon>
        <taxon>Eurotiomycetidae</taxon>
        <taxon>Eurotiales</taxon>
        <taxon>Trichocomaceae</taxon>
        <taxon>Talaromyces</taxon>
        <taxon>Talaromyces sect. Bacilispori</taxon>
    </lineage>
</organism>
<dbReference type="GeneID" id="70246652"/>
<dbReference type="RefSeq" id="XP_046071289.1">
    <property type="nucleotide sequence ID" value="XM_046216365.1"/>
</dbReference>
<keyword evidence="3" id="KW-1185">Reference proteome</keyword>
<dbReference type="InterPro" id="IPR002575">
    <property type="entry name" value="Aminoglycoside_PTrfase"/>
</dbReference>
<keyword evidence="2" id="KW-0808">Transferase</keyword>
<dbReference type="Proteomes" id="UP001201262">
    <property type="component" value="Unassembled WGS sequence"/>
</dbReference>
<proteinExistence type="predicted"/>
<accession>A0AAD4PZU7</accession>
<comment type="caution">
    <text evidence="2">The sequence shown here is derived from an EMBL/GenBank/DDBJ whole genome shotgun (WGS) entry which is preliminary data.</text>
</comment>
<dbReference type="EMBL" id="JAJTJA010000007">
    <property type="protein sequence ID" value="KAH8696351.1"/>
    <property type="molecule type" value="Genomic_DNA"/>
</dbReference>
<dbReference type="Pfam" id="PF01636">
    <property type="entry name" value="APH"/>
    <property type="match status" value="1"/>
</dbReference>
<gene>
    <name evidence="2" type="ORF">BGW36DRAFT_380747</name>
</gene>
<protein>
    <submittedName>
        <fullName evidence="2">Kinase-like domain-containing protein</fullName>
    </submittedName>
</protein>
<dbReference type="InterPro" id="IPR011009">
    <property type="entry name" value="Kinase-like_dom_sf"/>
</dbReference>
<dbReference type="PANTHER" id="PTHR21310:SF55">
    <property type="entry name" value="AMINOGLYCOSIDE PHOSPHOTRANSFERASE DOMAIN-CONTAINING PROTEIN"/>
    <property type="match status" value="1"/>
</dbReference>
<dbReference type="InterPro" id="IPR051678">
    <property type="entry name" value="AGP_Transferase"/>
</dbReference>
<name>A0AAD4PZU7_9EURO</name>
<dbReference type="PANTHER" id="PTHR21310">
    <property type="entry name" value="AMINOGLYCOSIDE PHOSPHOTRANSFERASE-RELATED-RELATED"/>
    <property type="match status" value="1"/>
</dbReference>
<dbReference type="SUPFAM" id="SSF56112">
    <property type="entry name" value="Protein kinase-like (PK-like)"/>
    <property type="match status" value="1"/>
</dbReference>
<evidence type="ECO:0000259" key="1">
    <source>
        <dbReference type="Pfam" id="PF01636"/>
    </source>
</evidence>
<evidence type="ECO:0000313" key="3">
    <source>
        <dbReference type="Proteomes" id="UP001201262"/>
    </source>
</evidence>